<dbReference type="OrthoDB" id="189226at2759"/>
<protein>
    <recommendedName>
        <fullName evidence="5">Phospholipid/glycerol acyltransferase domain-containing protein</fullName>
    </recommendedName>
</protein>
<dbReference type="AlphaFoldDB" id="A0A0C9MTR6"/>
<dbReference type="SMART" id="SM00563">
    <property type="entry name" value="PlsC"/>
    <property type="match status" value="1"/>
</dbReference>
<evidence type="ECO:0000256" key="1">
    <source>
        <dbReference type="ARBA" id="ARBA00008655"/>
    </source>
</evidence>
<evidence type="ECO:0000256" key="2">
    <source>
        <dbReference type="ARBA" id="ARBA00022679"/>
    </source>
</evidence>
<feature type="transmembrane region" description="Helical" evidence="4">
    <location>
        <begin position="25"/>
        <end position="45"/>
    </location>
</feature>
<feature type="transmembrane region" description="Helical" evidence="4">
    <location>
        <begin position="155"/>
        <end position="177"/>
    </location>
</feature>
<keyword evidence="4" id="KW-0812">Transmembrane</keyword>
<feature type="transmembrane region" description="Helical" evidence="4">
    <location>
        <begin position="123"/>
        <end position="143"/>
    </location>
</feature>
<evidence type="ECO:0000259" key="5">
    <source>
        <dbReference type="SMART" id="SM00563"/>
    </source>
</evidence>
<organism evidence="6">
    <name type="scientific">Mucor ambiguus</name>
    <dbReference type="NCBI Taxonomy" id="91626"/>
    <lineage>
        <taxon>Eukaryota</taxon>
        <taxon>Fungi</taxon>
        <taxon>Fungi incertae sedis</taxon>
        <taxon>Mucoromycota</taxon>
        <taxon>Mucoromycotina</taxon>
        <taxon>Mucoromycetes</taxon>
        <taxon>Mucorales</taxon>
        <taxon>Mucorineae</taxon>
        <taxon>Mucoraceae</taxon>
        <taxon>Mucor</taxon>
    </lineage>
</organism>
<dbReference type="Pfam" id="PF16076">
    <property type="entry name" value="Acyltransf_C"/>
    <property type="match status" value="1"/>
</dbReference>
<dbReference type="InterPro" id="IPR002123">
    <property type="entry name" value="Plipid/glycerol_acylTrfase"/>
</dbReference>
<dbReference type="InterPro" id="IPR032098">
    <property type="entry name" value="Acyltransf_C"/>
</dbReference>
<accession>A0A0C9MTR6</accession>
<keyword evidence="2" id="KW-0808">Transferase</keyword>
<dbReference type="GO" id="GO:0036149">
    <property type="term" value="P:phosphatidylinositol acyl-chain remodeling"/>
    <property type="evidence" value="ECO:0007669"/>
    <property type="project" value="TreeGrafter"/>
</dbReference>
<dbReference type="Pfam" id="PF01553">
    <property type="entry name" value="Acyltransferase"/>
    <property type="match status" value="1"/>
</dbReference>
<sequence>METIRVVTNGVLCTLGLWGHTTLTVAVQLLSIFIWPFSGKLYYAFHAHIMRQWSQNLFEIMRLFAPGELIITFDDSITNDMDDDNNNEALEELLTRNMKGQVTGISFPERLIMISNHQIYADWIYVWFLAYLGKAHGALKIMLKHSLSQVPIYGMVNNFSFCFWAVLGMKFFEFIFLKRKLEHDKDNIVNNLEIARKRGRPLWLVLFPEGTVISDNTRQKSKEFAAKLHMDDYKFTLLPRTTGLMLCRETLGDSVEWLYDLTVGYPGIEPGQNPEDVMTMKRIFCEGNGPHEIHIHMRRYRLADLPTDTESFSHWLLDRWTEKDKRLIYFNEHGKFPEESDLDDDRIYNGRTVKIPIQLQHTLKECYGYWLYLLIYIPIIYAMLHLTRFAYTTIVQSL</sequence>
<dbReference type="GO" id="GO:0016746">
    <property type="term" value="F:acyltransferase activity"/>
    <property type="evidence" value="ECO:0007669"/>
    <property type="project" value="UniProtKB-KW"/>
</dbReference>
<evidence type="ECO:0000256" key="3">
    <source>
        <dbReference type="ARBA" id="ARBA00023315"/>
    </source>
</evidence>
<dbReference type="CDD" id="cd07990">
    <property type="entry name" value="LPLAT_LCLAT1-like"/>
    <property type="match status" value="1"/>
</dbReference>
<name>A0A0C9MTR6_9FUNG</name>
<dbReference type="PANTHER" id="PTHR10983">
    <property type="entry name" value="1-ACYLGLYCEROL-3-PHOSPHATE ACYLTRANSFERASE-RELATED"/>
    <property type="match status" value="1"/>
</dbReference>
<evidence type="ECO:0000256" key="4">
    <source>
        <dbReference type="SAM" id="Phobius"/>
    </source>
</evidence>
<feature type="transmembrane region" description="Helical" evidence="4">
    <location>
        <begin position="369"/>
        <end position="391"/>
    </location>
</feature>
<evidence type="ECO:0000313" key="6">
    <source>
        <dbReference type="EMBL" id="GAN06792.1"/>
    </source>
</evidence>
<keyword evidence="4" id="KW-1133">Transmembrane helix</keyword>
<feature type="domain" description="Phospholipid/glycerol acyltransferase" evidence="5">
    <location>
        <begin position="111"/>
        <end position="245"/>
    </location>
</feature>
<dbReference type="GO" id="GO:0005783">
    <property type="term" value="C:endoplasmic reticulum"/>
    <property type="evidence" value="ECO:0007669"/>
    <property type="project" value="TreeGrafter"/>
</dbReference>
<dbReference type="STRING" id="91626.A0A0C9MTR6"/>
<keyword evidence="7" id="KW-1185">Reference proteome</keyword>
<evidence type="ECO:0000313" key="7">
    <source>
        <dbReference type="Proteomes" id="UP000053815"/>
    </source>
</evidence>
<dbReference type="SUPFAM" id="SSF69593">
    <property type="entry name" value="Glycerol-3-phosphate (1)-acyltransferase"/>
    <property type="match status" value="1"/>
</dbReference>
<gene>
    <name evidence="6" type="ORF">MAM1_0136c06282</name>
</gene>
<reference evidence="6" key="1">
    <citation type="submission" date="2014-09" db="EMBL/GenBank/DDBJ databases">
        <title>Draft genome sequence of an oleaginous Mucoromycotina fungus Mucor ambiguus NBRC6742.</title>
        <authorList>
            <person name="Takeda I."/>
            <person name="Yamane N."/>
            <person name="Morita T."/>
            <person name="Tamano K."/>
            <person name="Machida M."/>
            <person name="Baker S."/>
            <person name="Koike H."/>
        </authorList>
    </citation>
    <scope>NUCLEOTIDE SEQUENCE</scope>
    <source>
        <strain evidence="6">NBRC 6742</strain>
    </source>
</reference>
<dbReference type="Proteomes" id="UP000053815">
    <property type="component" value="Unassembled WGS sequence"/>
</dbReference>
<keyword evidence="3" id="KW-0012">Acyltransferase</keyword>
<keyword evidence="4" id="KW-0472">Membrane</keyword>
<dbReference type="PANTHER" id="PTHR10983:SF16">
    <property type="entry name" value="LYSOCARDIOLIPIN ACYLTRANSFERASE 1"/>
    <property type="match status" value="1"/>
</dbReference>
<proteinExistence type="inferred from homology"/>
<comment type="similarity">
    <text evidence="1">Belongs to the 1-acyl-sn-glycerol-3-phosphate acyltransferase family.</text>
</comment>
<dbReference type="EMBL" id="DF836425">
    <property type="protein sequence ID" value="GAN06792.1"/>
    <property type="molecule type" value="Genomic_DNA"/>
</dbReference>